<keyword evidence="2" id="KW-1185">Reference proteome</keyword>
<name>A0ACC2JZB5_9PEZI</name>
<gene>
    <name evidence="1" type="ORF">O1611_g813</name>
</gene>
<dbReference type="Proteomes" id="UP001153332">
    <property type="component" value="Unassembled WGS sequence"/>
</dbReference>
<proteinExistence type="predicted"/>
<organism evidence="1 2">
    <name type="scientific">Lasiodiplodia mahajangana</name>
    <dbReference type="NCBI Taxonomy" id="1108764"/>
    <lineage>
        <taxon>Eukaryota</taxon>
        <taxon>Fungi</taxon>
        <taxon>Dikarya</taxon>
        <taxon>Ascomycota</taxon>
        <taxon>Pezizomycotina</taxon>
        <taxon>Dothideomycetes</taxon>
        <taxon>Dothideomycetes incertae sedis</taxon>
        <taxon>Botryosphaeriales</taxon>
        <taxon>Botryosphaeriaceae</taxon>
        <taxon>Lasiodiplodia</taxon>
    </lineage>
</organism>
<protein>
    <submittedName>
        <fullName evidence="1">Uncharacterized protein</fullName>
    </submittedName>
</protein>
<evidence type="ECO:0000313" key="1">
    <source>
        <dbReference type="EMBL" id="KAJ8132806.1"/>
    </source>
</evidence>
<comment type="caution">
    <text evidence="1">The sequence shown here is derived from an EMBL/GenBank/DDBJ whole genome shotgun (WGS) entry which is preliminary data.</text>
</comment>
<reference evidence="1" key="1">
    <citation type="submission" date="2022-12" db="EMBL/GenBank/DDBJ databases">
        <title>Genome Sequence of Lasiodiplodia mahajangana.</title>
        <authorList>
            <person name="Buettner E."/>
        </authorList>
    </citation>
    <scope>NUCLEOTIDE SEQUENCE</scope>
    <source>
        <strain evidence="1">VT137</strain>
    </source>
</reference>
<dbReference type="EMBL" id="JAPUUL010000081">
    <property type="protein sequence ID" value="KAJ8132806.1"/>
    <property type="molecule type" value="Genomic_DNA"/>
</dbReference>
<sequence length="151" mass="17832">MASEDSTDEAVEEFPRTAAECWELGRQIYAYWKKLQTDRNTLVARSREPLLRKWLKDAPANLLQQIPGSREQRELARDYGVVQDFHEEFTRTLNENETVKDMMVALGNHMRENNLVDETEQTFPVERSREDWDKVEAEEAEEAEKLNRDKE</sequence>
<evidence type="ECO:0000313" key="2">
    <source>
        <dbReference type="Proteomes" id="UP001153332"/>
    </source>
</evidence>
<accession>A0ACC2JZB5</accession>